<dbReference type="eggNOG" id="KOG0025">
    <property type="taxonomic scope" value="Eukaryota"/>
</dbReference>
<dbReference type="RefSeq" id="XP_014154332.1">
    <property type="nucleotide sequence ID" value="XM_014298857.1"/>
</dbReference>
<dbReference type="GO" id="GO:0016651">
    <property type="term" value="F:oxidoreductase activity, acting on NAD(P)H"/>
    <property type="evidence" value="ECO:0007669"/>
    <property type="project" value="TreeGrafter"/>
</dbReference>
<dbReference type="InterPro" id="IPR013149">
    <property type="entry name" value="ADH-like_C"/>
</dbReference>
<protein>
    <recommendedName>
        <fullName evidence="4">Alcohol dehydrogenase-like C-terminal domain-containing protein</fullName>
    </recommendedName>
</protein>
<dbReference type="GeneID" id="25907722"/>
<keyword evidence="6" id="KW-1185">Reference proteome</keyword>
<dbReference type="InterPro" id="IPR036291">
    <property type="entry name" value="NAD(P)-bd_dom_sf"/>
</dbReference>
<dbReference type="Pfam" id="PF00107">
    <property type="entry name" value="ADH_zinc_N"/>
    <property type="match status" value="1"/>
</dbReference>
<name>A0A0L0FUA5_9EUKA</name>
<evidence type="ECO:0000256" key="2">
    <source>
        <dbReference type="ARBA" id="ARBA00023002"/>
    </source>
</evidence>
<evidence type="ECO:0000256" key="1">
    <source>
        <dbReference type="ARBA" id="ARBA00022857"/>
    </source>
</evidence>
<accession>A0A0L0FUA5</accession>
<evidence type="ECO:0000313" key="6">
    <source>
        <dbReference type="Proteomes" id="UP000054560"/>
    </source>
</evidence>
<dbReference type="GO" id="GO:0070402">
    <property type="term" value="F:NADPH binding"/>
    <property type="evidence" value="ECO:0007669"/>
    <property type="project" value="TreeGrafter"/>
</dbReference>
<evidence type="ECO:0000256" key="3">
    <source>
        <dbReference type="SAM" id="MobiDB-lite"/>
    </source>
</evidence>
<feature type="region of interest" description="Disordered" evidence="3">
    <location>
        <begin position="1"/>
        <end position="23"/>
    </location>
</feature>
<keyword evidence="2" id="KW-0560">Oxidoreductase</keyword>
<dbReference type="PANTHER" id="PTHR48106">
    <property type="entry name" value="QUINONE OXIDOREDUCTASE PIG3-RELATED"/>
    <property type="match status" value="1"/>
</dbReference>
<sequence>VNPSDYGAWLTPQRGSDTNTATPIGNEGSGIVVAGNGLYASRQIGKKVGVVAVGGGGTYAEYVAVDATKGAWPMPDDLAIEDAASFFVNPYTAVGIVDTVKEYCKFHGKKASFIHTAAASQLGQMIIKLVGDDPEITLVNIVRREDQKKILTELGAAHVIVTDDKDWKEQLKNKIKQLDITVAFDAVAGDNTGLLLSMLPNKGHCFVYGGLSGKPVAGINPLDLIYRSKHLHGFLLNRWISEGGAPSATTNTVSLLMRTRAASAKVNPGLKHGGWASSTFTNIALEDVHKEFLDTKENGATGKKLRIMFPTTAE</sequence>
<dbReference type="AlphaFoldDB" id="A0A0L0FUA5"/>
<feature type="compositionally biased region" description="Polar residues" evidence="3">
    <location>
        <begin position="13"/>
        <end position="23"/>
    </location>
</feature>
<gene>
    <name evidence="5" type="ORF">SARC_07218</name>
</gene>
<evidence type="ECO:0000259" key="4">
    <source>
        <dbReference type="Pfam" id="PF00107"/>
    </source>
</evidence>
<evidence type="ECO:0000313" key="5">
    <source>
        <dbReference type="EMBL" id="KNC80430.1"/>
    </source>
</evidence>
<dbReference type="EMBL" id="KQ242153">
    <property type="protein sequence ID" value="KNC80430.1"/>
    <property type="molecule type" value="Genomic_DNA"/>
</dbReference>
<proteinExistence type="predicted"/>
<dbReference type="STRING" id="667725.A0A0L0FUA5"/>
<keyword evidence="1" id="KW-0521">NADP</keyword>
<dbReference type="SUPFAM" id="SSF51735">
    <property type="entry name" value="NAD(P)-binding Rossmann-fold domains"/>
    <property type="match status" value="1"/>
</dbReference>
<dbReference type="SUPFAM" id="SSF50129">
    <property type="entry name" value="GroES-like"/>
    <property type="match status" value="1"/>
</dbReference>
<dbReference type="InterPro" id="IPR011032">
    <property type="entry name" value="GroES-like_sf"/>
</dbReference>
<feature type="non-terminal residue" evidence="5">
    <location>
        <position position="1"/>
    </location>
</feature>
<dbReference type="Proteomes" id="UP000054560">
    <property type="component" value="Unassembled WGS sequence"/>
</dbReference>
<organism evidence="5 6">
    <name type="scientific">Sphaeroforma arctica JP610</name>
    <dbReference type="NCBI Taxonomy" id="667725"/>
    <lineage>
        <taxon>Eukaryota</taxon>
        <taxon>Ichthyosporea</taxon>
        <taxon>Ichthyophonida</taxon>
        <taxon>Sphaeroforma</taxon>
    </lineage>
</organism>
<reference evidence="5 6" key="1">
    <citation type="submission" date="2011-02" db="EMBL/GenBank/DDBJ databases">
        <title>The Genome Sequence of Sphaeroforma arctica JP610.</title>
        <authorList>
            <consortium name="The Broad Institute Genome Sequencing Platform"/>
            <person name="Russ C."/>
            <person name="Cuomo C."/>
            <person name="Young S.K."/>
            <person name="Zeng Q."/>
            <person name="Gargeya S."/>
            <person name="Alvarado L."/>
            <person name="Berlin A."/>
            <person name="Chapman S.B."/>
            <person name="Chen Z."/>
            <person name="Freedman E."/>
            <person name="Gellesch M."/>
            <person name="Goldberg J."/>
            <person name="Griggs A."/>
            <person name="Gujja S."/>
            <person name="Heilman E."/>
            <person name="Heiman D."/>
            <person name="Howarth C."/>
            <person name="Mehta T."/>
            <person name="Neiman D."/>
            <person name="Pearson M."/>
            <person name="Roberts A."/>
            <person name="Saif S."/>
            <person name="Shea T."/>
            <person name="Shenoy N."/>
            <person name="Sisk P."/>
            <person name="Stolte C."/>
            <person name="Sykes S."/>
            <person name="White J."/>
            <person name="Yandava C."/>
            <person name="Burger G."/>
            <person name="Gray M.W."/>
            <person name="Holland P.W.H."/>
            <person name="King N."/>
            <person name="Lang F.B.F."/>
            <person name="Roger A.J."/>
            <person name="Ruiz-Trillo I."/>
            <person name="Haas B."/>
            <person name="Nusbaum C."/>
            <person name="Birren B."/>
        </authorList>
    </citation>
    <scope>NUCLEOTIDE SEQUENCE [LARGE SCALE GENOMIC DNA]</scope>
    <source>
        <strain evidence="5 6">JP610</strain>
    </source>
</reference>
<dbReference type="Gene3D" id="3.40.50.720">
    <property type="entry name" value="NAD(P)-binding Rossmann-like Domain"/>
    <property type="match status" value="1"/>
</dbReference>
<dbReference type="OrthoDB" id="61978at2759"/>
<dbReference type="PANTHER" id="PTHR48106:SF18">
    <property type="entry name" value="QUINONE OXIDOREDUCTASE PIG3"/>
    <property type="match status" value="1"/>
</dbReference>
<dbReference type="Gene3D" id="3.90.180.10">
    <property type="entry name" value="Medium-chain alcohol dehydrogenases, catalytic domain"/>
    <property type="match status" value="1"/>
</dbReference>
<feature type="domain" description="Alcohol dehydrogenase-like C-terminal" evidence="4">
    <location>
        <begin position="138"/>
        <end position="238"/>
    </location>
</feature>